<keyword evidence="1" id="KW-0472">Membrane</keyword>
<proteinExistence type="predicted"/>
<keyword evidence="1" id="KW-1133">Transmembrane helix</keyword>
<keyword evidence="3" id="KW-1185">Reference proteome</keyword>
<organism evidence="2 3">
    <name type="scientific">Trichocoleus desertorum GB2-A4</name>
    <dbReference type="NCBI Taxonomy" id="2933944"/>
    <lineage>
        <taxon>Bacteria</taxon>
        <taxon>Bacillati</taxon>
        <taxon>Cyanobacteriota</taxon>
        <taxon>Cyanophyceae</taxon>
        <taxon>Leptolyngbyales</taxon>
        <taxon>Trichocoleusaceae</taxon>
        <taxon>Trichocoleus</taxon>
    </lineage>
</organism>
<feature type="transmembrane region" description="Helical" evidence="1">
    <location>
        <begin position="12"/>
        <end position="33"/>
    </location>
</feature>
<dbReference type="Proteomes" id="UP001464891">
    <property type="component" value="Unassembled WGS sequence"/>
</dbReference>
<protein>
    <submittedName>
        <fullName evidence="2">Ycf51 family protein</fullName>
    </submittedName>
</protein>
<gene>
    <name evidence="2" type="ORF">NC998_04400</name>
</gene>
<dbReference type="Pfam" id="PF10726">
    <property type="entry name" value="DUF2518"/>
    <property type="match status" value="1"/>
</dbReference>
<feature type="transmembrane region" description="Helical" evidence="1">
    <location>
        <begin position="39"/>
        <end position="59"/>
    </location>
</feature>
<evidence type="ECO:0000313" key="3">
    <source>
        <dbReference type="Proteomes" id="UP001464891"/>
    </source>
</evidence>
<dbReference type="InterPro" id="IPR019664">
    <property type="entry name" value="Uncharacterised_Ycf51"/>
</dbReference>
<evidence type="ECO:0000313" key="2">
    <source>
        <dbReference type="EMBL" id="MEP0816332.1"/>
    </source>
</evidence>
<sequence length="177" mass="19079">MPTTADFLIATKWSGILTLVCAALTVLMFVFQWGVRFRFVGVTGFMGVLTVGFFALGLVPLTHTIIPGAAPFSLIYDSGASQAVISVSPKIKQSELDATLRQAASDLFSFGRLGGADEKLTIRARTIIHPEAGQSVPLYLGEVKRSLASRDDTNLAVTIYDQNFARLPQLETASRPS</sequence>
<dbReference type="EMBL" id="JAMPKM010000002">
    <property type="protein sequence ID" value="MEP0816332.1"/>
    <property type="molecule type" value="Genomic_DNA"/>
</dbReference>
<dbReference type="RefSeq" id="WP_190433640.1">
    <property type="nucleotide sequence ID" value="NZ_JAMPKM010000002.1"/>
</dbReference>
<name>A0ABV0J3G8_9CYAN</name>
<keyword evidence="1" id="KW-0812">Transmembrane</keyword>
<reference evidence="2 3" key="1">
    <citation type="submission" date="2022-04" db="EMBL/GenBank/DDBJ databases">
        <title>Positive selection, recombination, and allopatry shape intraspecific diversity of widespread and dominant cyanobacteria.</title>
        <authorList>
            <person name="Wei J."/>
            <person name="Shu W."/>
            <person name="Hu C."/>
        </authorList>
    </citation>
    <scope>NUCLEOTIDE SEQUENCE [LARGE SCALE GENOMIC DNA]</scope>
    <source>
        <strain evidence="2 3">GB2-A4</strain>
    </source>
</reference>
<evidence type="ECO:0000256" key="1">
    <source>
        <dbReference type="SAM" id="Phobius"/>
    </source>
</evidence>
<comment type="caution">
    <text evidence="2">The sequence shown here is derived from an EMBL/GenBank/DDBJ whole genome shotgun (WGS) entry which is preliminary data.</text>
</comment>
<accession>A0ABV0J3G8</accession>